<dbReference type="AlphaFoldDB" id="A0A142BJB5"/>
<gene>
    <name evidence="1" type="ORF">EZMO1_4959</name>
</gene>
<protein>
    <submittedName>
        <fullName evidence="1">Phosphoesterase PHP domain-containing protein</fullName>
    </submittedName>
</protein>
<organism evidence="1 2">
    <name type="scientific">Endozoicomonas montiporae CL-33</name>
    <dbReference type="NCBI Taxonomy" id="570277"/>
    <lineage>
        <taxon>Bacteria</taxon>
        <taxon>Pseudomonadati</taxon>
        <taxon>Pseudomonadota</taxon>
        <taxon>Gammaproteobacteria</taxon>
        <taxon>Oceanospirillales</taxon>
        <taxon>Endozoicomonadaceae</taxon>
        <taxon>Endozoicomonas</taxon>
    </lineage>
</organism>
<dbReference type="OrthoDB" id="9997at2"/>
<dbReference type="STRING" id="570277.EZMO1_4959"/>
<evidence type="ECO:0000313" key="1">
    <source>
        <dbReference type="EMBL" id="AMO58841.1"/>
    </source>
</evidence>
<dbReference type="EMBL" id="CP013251">
    <property type="protein sequence ID" value="AMO58841.1"/>
    <property type="molecule type" value="Genomic_DNA"/>
</dbReference>
<name>A0A142BJB5_9GAMM</name>
<dbReference type="KEGG" id="emp:EZMO1_4959"/>
<evidence type="ECO:0000313" key="2">
    <source>
        <dbReference type="Proteomes" id="UP000071065"/>
    </source>
</evidence>
<proteinExistence type="predicted"/>
<sequence length="348" mass="39546">MQQLWCLSIVVPINDQERDILVNFQRDYSIREIRSEIRQRNTVEHLQAGIRSFSGLDEKPLIIMNHPSHQAMPPLPGLWDRVTPEKLMTWHYTDPEVFIGMVAAPGHQATSNRGRYYKHPSMNGFDQMTAVVGGVWDHFLGNGMRFWISAGSDSHVHVSDGGRDFWPGEYTKTFVLAHNEPADIMDGLRHGRSFMVFGDLIQGMDVRLSGDSKSGVTLGETLELGNEKKLTLTMSFTLNPDENFNGDHPELKRIDVITGGINDEIAGEAETNSTARVIERLDESHWRVEGNEIKVTVTLPREHANGYVRLRGTSGEYLEPEVNQEPLDQWEDLWFYSDPVFWEAGIKN</sequence>
<reference evidence="1 2" key="1">
    <citation type="journal article" date="2016" name="Front. Microbiol.">
        <title>Genomic Insight into the Host-Endosymbiont Relationship of Endozoicomonas montiporae CL-33(T) with its Coral Host.</title>
        <authorList>
            <person name="Ding J.-Y."/>
            <person name="Shiu J.-H."/>
            <person name="Chen W.-M."/>
            <person name="Chiang Y.-R."/>
            <person name="Tang S.-L."/>
        </authorList>
    </citation>
    <scope>NUCLEOTIDE SEQUENCE [LARGE SCALE GENOMIC DNA]</scope>
    <source>
        <strain evidence="1 2">CL-33</strain>
    </source>
</reference>
<dbReference type="PATRIC" id="fig|570277.3.peg.5302"/>
<dbReference type="Proteomes" id="UP000071065">
    <property type="component" value="Chromosome"/>
</dbReference>
<accession>A0A142BJB5</accession>